<sequence>MFMLPETRFDFGRDEYIFAEISRDMSEESNFKSLAITSKLRKRQIPGILDICPSNSSYLIRFDPKVITAGMQLRAADLLRLLRRFMLIWI</sequence>
<dbReference type="SUPFAM" id="SSF160467">
    <property type="entry name" value="PH0987 N-terminal domain-like"/>
    <property type="match status" value="1"/>
</dbReference>
<gene>
    <name evidence="2" type="ORF">NDK47_14310</name>
</gene>
<accession>A0ABY4W857</accession>
<protein>
    <submittedName>
        <fullName evidence="2">Carboxyltransferase domain-containing protein</fullName>
    </submittedName>
</protein>
<evidence type="ECO:0000313" key="2">
    <source>
        <dbReference type="EMBL" id="USG63357.1"/>
    </source>
</evidence>
<dbReference type="Pfam" id="PF02682">
    <property type="entry name" value="CT_C_D"/>
    <property type="match status" value="1"/>
</dbReference>
<evidence type="ECO:0000259" key="1">
    <source>
        <dbReference type="Pfam" id="PF02682"/>
    </source>
</evidence>
<organism evidence="2 3">
    <name type="scientific">Brevibacillus ruminantium</name>
    <dbReference type="NCBI Taxonomy" id="2950604"/>
    <lineage>
        <taxon>Bacteria</taxon>
        <taxon>Bacillati</taxon>
        <taxon>Bacillota</taxon>
        <taxon>Bacilli</taxon>
        <taxon>Bacillales</taxon>
        <taxon>Paenibacillaceae</taxon>
        <taxon>Brevibacillus</taxon>
    </lineage>
</organism>
<dbReference type="RefSeq" id="WP_251870439.1">
    <property type="nucleotide sequence ID" value="NZ_CP098755.1"/>
</dbReference>
<dbReference type="EMBL" id="CP098755">
    <property type="protein sequence ID" value="USG63357.1"/>
    <property type="molecule type" value="Genomic_DNA"/>
</dbReference>
<feature type="domain" description="Carboxyltransferase" evidence="1">
    <location>
        <begin position="14"/>
        <end position="70"/>
    </location>
</feature>
<dbReference type="InterPro" id="IPR003833">
    <property type="entry name" value="CT_C_D"/>
</dbReference>
<reference evidence="2" key="1">
    <citation type="submission" date="2022-06" db="EMBL/GenBank/DDBJ databases">
        <title>Genome sequencing of Brevibacillus sp. BB3-R1.</title>
        <authorList>
            <person name="Heo J."/>
            <person name="Lee D."/>
            <person name="Won M."/>
            <person name="Han B.-H."/>
            <person name="Hong S.-B."/>
            <person name="Kwon S.-W."/>
        </authorList>
    </citation>
    <scope>NUCLEOTIDE SEQUENCE</scope>
    <source>
        <strain evidence="2">BB3-R1</strain>
    </source>
</reference>
<keyword evidence="3" id="KW-1185">Reference proteome</keyword>
<name>A0ABY4W857_9BACL</name>
<dbReference type="Proteomes" id="UP001056500">
    <property type="component" value="Chromosome"/>
</dbReference>
<evidence type="ECO:0000313" key="3">
    <source>
        <dbReference type="Proteomes" id="UP001056500"/>
    </source>
</evidence>
<dbReference type="Gene3D" id="3.30.1360.40">
    <property type="match status" value="1"/>
</dbReference>
<proteinExistence type="predicted"/>